<dbReference type="Pfam" id="PF00642">
    <property type="entry name" value="zf-CCCH"/>
    <property type="match status" value="1"/>
</dbReference>
<dbReference type="Gene3D" id="4.10.1000.10">
    <property type="entry name" value="Zinc finger, CCCH-type"/>
    <property type="match status" value="2"/>
</dbReference>
<keyword evidence="4 5" id="KW-0862">Zinc</keyword>
<dbReference type="GeneID" id="94337289"/>
<comment type="caution">
    <text evidence="7">The sequence shown here is derived from an EMBL/GenBank/DDBJ whole genome shotgun (WGS) entry which is preliminary data.</text>
</comment>
<protein>
    <submittedName>
        <fullName evidence="7">Bifunctional Zinc finger</fullName>
    </submittedName>
</protein>
<keyword evidence="8" id="KW-1185">Reference proteome</keyword>
<dbReference type="RefSeq" id="XP_067802160.1">
    <property type="nucleotide sequence ID" value="XM_067948009.1"/>
</dbReference>
<evidence type="ECO:0000256" key="3">
    <source>
        <dbReference type="ARBA" id="ARBA00022771"/>
    </source>
</evidence>
<evidence type="ECO:0000256" key="2">
    <source>
        <dbReference type="ARBA" id="ARBA00022737"/>
    </source>
</evidence>
<feature type="domain" description="C3H1-type" evidence="6">
    <location>
        <begin position="218"/>
        <end position="244"/>
    </location>
</feature>
<evidence type="ECO:0000313" key="8">
    <source>
        <dbReference type="Proteomes" id="UP001214638"/>
    </source>
</evidence>
<sequence>MGHCIANPWLYDQFFNENSISSVSESLNEPVHQNSLDTCDSINILNNLDKSFPESILTKQLNEKISLNNNESYLLQGGASSFGKVHENQYPNFGLDKEEHESYWDEKEWDMLIEKLAATNTCTNISSSSGSNKNEVENSWSRNLFDYGTDPLSMLTTASGSLTGSDLARKTDVQMPRDAKYGFRRTSICKYWQRGICVNKNCNFAHGKDELQSTIGVWKTTICHYWKSGNCRIGAKCRHAHGEEELQPKNIPAHVLKNKLLHSSRRKERTKANRS</sequence>
<evidence type="ECO:0000256" key="4">
    <source>
        <dbReference type="ARBA" id="ARBA00022833"/>
    </source>
</evidence>
<feature type="zinc finger region" description="C3H1-type" evidence="5">
    <location>
        <begin position="218"/>
        <end position="244"/>
    </location>
</feature>
<dbReference type="Proteomes" id="UP001214638">
    <property type="component" value="Unassembled WGS sequence"/>
</dbReference>
<name>A0AAD9PIZ0_9APIC</name>
<evidence type="ECO:0000313" key="7">
    <source>
        <dbReference type="EMBL" id="KAK2195317.1"/>
    </source>
</evidence>
<keyword evidence="3 5" id="KW-0863">Zinc-finger</keyword>
<gene>
    <name evidence="7" type="ORF">BdWA1_002992</name>
</gene>
<keyword evidence="2" id="KW-0677">Repeat</keyword>
<dbReference type="GO" id="GO:0003729">
    <property type="term" value="F:mRNA binding"/>
    <property type="evidence" value="ECO:0007669"/>
    <property type="project" value="InterPro"/>
</dbReference>
<keyword evidence="1 5" id="KW-0479">Metal-binding</keyword>
<dbReference type="AlphaFoldDB" id="A0AAD9PIZ0"/>
<reference evidence="7" key="1">
    <citation type="journal article" date="2023" name="Nat. Microbiol.">
        <title>Babesia duncani multi-omics identifies virulence factors and drug targets.</title>
        <authorList>
            <person name="Singh P."/>
            <person name="Lonardi S."/>
            <person name="Liang Q."/>
            <person name="Vydyam P."/>
            <person name="Khabirova E."/>
            <person name="Fang T."/>
            <person name="Gihaz S."/>
            <person name="Thekkiniath J."/>
            <person name="Munshi M."/>
            <person name="Abel S."/>
            <person name="Ciampossin L."/>
            <person name="Batugedara G."/>
            <person name="Gupta M."/>
            <person name="Lu X.M."/>
            <person name="Lenz T."/>
            <person name="Chakravarty S."/>
            <person name="Cornillot E."/>
            <person name="Hu Y."/>
            <person name="Ma W."/>
            <person name="Gonzalez L.M."/>
            <person name="Sanchez S."/>
            <person name="Estrada K."/>
            <person name="Sanchez-Flores A."/>
            <person name="Montero E."/>
            <person name="Harb O.S."/>
            <person name="Le Roch K.G."/>
            <person name="Mamoun C.B."/>
        </authorList>
    </citation>
    <scope>NUCLEOTIDE SEQUENCE</scope>
    <source>
        <strain evidence="7">WA1</strain>
    </source>
</reference>
<dbReference type="PANTHER" id="PTHR12547">
    <property type="entry name" value="CCCH ZINC FINGER/TIS11-RELATED"/>
    <property type="match status" value="1"/>
</dbReference>
<dbReference type="KEGG" id="bdw:94337289"/>
<evidence type="ECO:0000256" key="1">
    <source>
        <dbReference type="ARBA" id="ARBA00022723"/>
    </source>
</evidence>
<dbReference type="SUPFAM" id="SSF90229">
    <property type="entry name" value="CCCH zinc finger"/>
    <property type="match status" value="2"/>
</dbReference>
<feature type="zinc finger region" description="C3H1-type" evidence="5">
    <location>
        <begin position="183"/>
        <end position="209"/>
    </location>
</feature>
<dbReference type="GO" id="GO:0008270">
    <property type="term" value="F:zinc ion binding"/>
    <property type="evidence" value="ECO:0007669"/>
    <property type="project" value="UniProtKB-KW"/>
</dbReference>
<dbReference type="InterPro" id="IPR036855">
    <property type="entry name" value="Znf_CCCH_sf"/>
</dbReference>
<evidence type="ECO:0000256" key="5">
    <source>
        <dbReference type="PROSITE-ProRule" id="PRU00723"/>
    </source>
</evidence>
<evidence type="ECO:0000259" key="6">
    <source>
        <dbReference type="PROSITE" id="PS50103"/>
    </source>
</evidence>
<dbReference type="EMBL" id="JALLKP010000004">
    <property type="protein sequence ID" value="KAK2195317.1"/>
    <property type="molecule type" value="Genomic_DNA"/>
</dbReference>
<feature type="domain" description="C3H1-type" evidence="6">
    <location>
        <begin position="183"/>
        <end position="209"/>
    </location>
</feature>
<accession>A0AAD9PIZ0</accession>
<dbReference type="InterPro" id="IPR045877">
    <property type="entry name" value="ZFP36-like"/>
</dbReference>
<dbReference type="SMART" id="SM00356">
    <property type="entry name" value="ZnF_C3H1"/>
    <property type="match status" value="2"/>
</dbReference>
<dbReference type="InterPro" id="IPR000571">
    <property type="entry name" value="Znf_CCCH"/>
</dbReference>
<dbReference type="PROSITE" id="PS50103">
    <property type="entry name" value="ZF_C3H1"/>
    <property type="match status" value="2"/>
</dbReference>
<organism evidence="7 8">
    <name type="scientific">Babesia duncani</name>
    <dbReference type="NCBI Taxonomy" id="323732"/>
    <lineage>
        <taxon>Eukaryota</taxon>
        <taxon>Sar</taxon>
        <taxon>Alveolata</taxon>
        <taxon>Apicomplexa</taxon>
        <taxon>Aconoidasida</taxon>
        <taxon>Piroplasmida</taxon>
        <taxon>Babesiidae</taxon>
        <taxon>Babesia</taxon>
    </lineage>
</organism>
<proteinExistence type="predicted"/>